<protein>
    <submittedName>
        <fullName evidence="2">Uncharacterized protein</fullName>
    </submittedName>
</protein>
<name>A0A518E2M1_9BACT</name>
<dbReference type="RefSeq" id="WP_145057520.1">
    <property type="nucleotide sequence ID" value="NZ_CP036433.1"/>
</dbReference>
<gene>
    <name evidence="2" type="ORF">Pla8534_62080</name>
</gene>
<organism evidence="2 3">
    <name type="scientific">Lignipirellula cremea</name>
    <dbReference type="NCBI Taxonomy" id="2528010"/>
    <lineage>
        <taxon>Bacteria</taxon>
        <taxon>Pseudomonadati</taxon>
        <taxon>Planctomycetota</taxon>
        <taxon>Planctomycetia</taxon>
        <taxon>Pirellulales</taxon>
        <taxon>Pirellulaceae</taxon>
        <taxon>Lignipirellula</taxon>
    </lineage>
</organism>
<sequence length="344" mass="38476" precursor="true">MICIRRHPAWRATLAAAILLMGPVAAFSQEIERLPPIDAYLPPTQPEFMSAAQLHSEPGVIYGLPEESNMILDGWDESQKQLPGFKADSFFQKLSFATTHLFADSTTNQMAITELELVSTFALPAPTKDHPLLISPTFETRFTDGPSSPDVPGDLYSAYMQFIWVPRINAQWSAILGVEPGVYSDFKTSADGIRILGRALGRYQVEPDRLEFVAGVLYLDRDDVPFLPAGGVIWVPNNDVRLDLIFPIPKVGYRFFFDGVEERWMYAAGEFGGDTWAVQRADGTNDQLILRDWRFSLGLEKRYAGGAGARLEVGYVFSRTIEYVSDSTPVNLDDTWMVRAVLSY</sequence>
<evidence type="ECO:0000313" key="2">
    <source>
        <dbReference type="EMBL" id="QDU98341.1"/>
    </source>
</evidence>
<dbReference type="OrthoDB" id="249490at2"/>
<dbReference type="Proteomes" id="UP000317648">
    <property type="component" value="Chromosome"/>
</dbReference>
<feature type="chain" id="PRO_5022119464" evidence="1">
    <location>
        <begin position="27"/>
        <end position="344"/>
    </location>
</feature>
<keyword evidence="1" id="KW-0732">Signal</keyword>
<feature type="signal peptide" evidence="1">
    <location>
        <begin position="1"/>
        <end position="26"/>
    </location>
</feature>
<keyword evidence="3" id="KW-1185">Reference proteome</keyword>
<reference evidence="2 3" key="1">
    <citation type="submission" date="2019-02" db="EMBL/GenBank/DDBJ databases">
        <title>Deep-cultivation of Planctomycetes and their phenomic and genomic characterization uncovers novel biology.</title>
        <authorList>
            <person name="Wiegand S."/>
            <person name="Jogler M."/>
            <person name="Boedeker C."/>
            <person name="Pinto D."/>
            <person name="Vollmers J."/>
            <person name="Rivas-Marin E."/>
            <person name="Kohn T."/>
            <person name="Peeters S.H."/>
            <person name="Heuer A."/>
            <person name="Rast P."/>
            <person name="Oberbeckmann S."/>
            <person name="Bunk B."/>
            <person name="Jeske O."/>
            <person name="Meyerdierks A."/>
            <person name="Storesund J.E."/>
            <person name="Kallscheuer N."/>
            <person name="Luecker S."/>
            <person name="Lage O.M."/>
            <person name="Pohl T."/>
            <person name="Merkel B.J."/>
            <person name="Hornburger P."/>
            <person name="Mueller R.-W."/>
            <person name="Bruemmer F."/>
            <person name="Labrenz M."/>
            <person name="Spormann A.M."/>
            <person name="Op den Camp H."/>
            <person name="Overmann J."/>
            <person name="Amann R."/>
            <person name="Jetten M.S.M."/>
            <person name="Mascher T."/>
            <person name="Medema M.H."/>
            <person name="Devos D.P."/>
            <person name="Kaster A.-K."/>
            <person name="Ovreas L."/>
            <person name="Rohde M."/>
            <person name="Galperin M.Y."/>
            <person name="Jogler C."/>
        </authorList>
    </citation>
    <scope>NUCLEOTIDE SEQUENCE [LARGE SCALE GENOMIC DNA]</scope>
    <source>
        <strain evidence="2 3">Pla85_3_4</strain>
    </source>
</reference>
<accession>A0A518E2M1</accession>
<dbReference type="KEGG" id="lcre:Pla8534_62080"/>
<dbReference type="AlphaFoldDB" id="A0A518E2M1"/>
<evidence type="ECO:0000256" key="1">
    <source>
        <dbReference type="SAM" id="SignalP"/>
    </source>
</evidence>
<evidence type="ECO:0000313" key="3">
    <source>
        <dbReference type="Proteomes" id="UP000317648"/>
    </source>
</evidence>
<dbReference type="EMBL" id="CP036433">
    <property type="protein sequence ID" value="QDU98341.1"/>
    <property type="molecule type" value="Genomic_DNA"/>
</dbReference>
<proteinExistence type="predicted"/>